<sequence>MSGYDRLCKYQLKEGELEEALKICLSGPLTERDLAFMKMREAMVTAELHDIIQAQKAETELLRKELAKNKALFETLERNIMDMDE</sequence>
<comment type="caution">
    <text evidence="1">The sequence shown here is derived from an EMBL/GenBank/DDBJ whole genome shotgun (WGS) entry which is preliminary data.</text>
</comment>
<dbReference type="EMBL" id="BTGD01000025">
    <property type="protein sequence ID" value="GMM58517.1"/>
    <property type="molecule type" value="Genomic_DNA"/>
</dbReference>
<gene>
    <name evidence="1" type="ORF">DAKH74_051340</name>
</gene>
<evidence type="ECO:0000313" key="2">
    <source>
        <dbReference type="Proteomes" id="UP001377567"/>
    </source>
</evidence>
<organism evidence="1 2">
    <name type="scientific">Maudiozyma humilis</name>
    <name type="common">Sour dough yeast</name>
    <name type="synonym">Kazachstania humilis</name>
    <dbReference type="NCBI Taxonomy" id="51915"/>
    <lineage>
        <taxon>Eukaryota</taxon>
        <taxon>Fungi</taxon>
        <taxon>Dikarya</taxon>
        <taxon>Ascomycota</taxon>
        <taxon>Saccharomycotina</taxon>
        <taxon>Saccharomycetes</taxon>
        <taxon>Saccharomycetales</taxon>
        <taxon>Saccharomycetaceae</taxon>
        <taxon>Maudiozyma</taxon>
    </lineage>
</organism>
<name>A0AAV5S4H0_MAUHU</name>
<evidence type="ECO:0000313" key="1">
    <source>
        <dbReference type="EMBL" id="GMM58517.1"/>
    </source>
</evidence>
<protein>
    <submittedName>
        <fullName evidence="1">Uncharacterized protein</fullName>
    </submittedName>
</protein>
<dbReference type="Proteomes" id="UP001377567">
    <property type="component" value="Unassembled WGS sequence"/>
</dbReference>
<keyword evidence="2" id="KW-1185">Reference proteome</keyword>
<proteinExistence type="predicted"/>
<accession>A0AAV5S4H0</accession>
<reference evidence="1 2" key="1">
    <citation type="journal article" date="2023" name="Elife">
        <title>Identification of key yeast species and microbe-microbe interactions impacting larval growth of Drosophila in the wild.</title>
        <authorList>
            <person name="Mure A."/>
            <person name="Sugiura Y."/>
            <person name="Maeda R."/>
            <person name="Honda K."/>
            <person name="Sakurai N."/>
            <person name="Takahashi Y."/>
            <person name="Watada M."/>
            <person name="Katoh T."/>
            <person name="Gotoh A."/>
            <person name="Gotoh Y."/>
            <person name="Taniguchi I."/>
            <person name="Nakamura K."/>
            <person name="Hayashi T."/>
            <person name="Katayama T."/>
            <person name="Uemura T."/>
            <person name="Hattori Y."/>
        </authorList>
    </citation>
    <scope>NUCLEOTIDE SEQUENCE [LARGE SCALE GENOMIC DNA]</scope>
    <source>
        <strain evidence="1 2">KH-74</strain>
    </source>
</reference>
<dbReference type="AlphaFoldDB" id="A0AAV5S4H0"/>